<accession>A0ABT8JGU0</accession>
<evidence type="ECO:0000313" key="1">
    <source>
        <dbReference type="EMBL" id="MDN4604331.1"/>
    </source>
</evidence>
<sequence>MTTGKKVYTGGKIMLEKDFTDTDYAISPLPQTRNVGVYCTDKYQCNYIEYGGAKGKTAKVKQLWMKPDIKTGLSTKAFQASTDVNLNISQTNTRDRKSDWTVVATKNGKKKTLLKDRIGYVHTSVSPERKTLILVTENGLDSKMESSTVHLYDLETLKLIRTYDSPYRARTEGVQWVTEDEYIIEQYFSAPGSFPPSLYIISENKHLKLQYDTYREWKGYWDSFQFSGIFFPLQPVGIKSGEGVLNYKGQPSFYLEGQHYVPLEEFTKAFHIQYVLGKEQVTFSRGQRSSSVDRSSSKLLTLYNQTFIPLGQWNKDLGLKVSETKAYWGNKELLISDDERNTSAAMTPENLAFHASARRIERVGDIYKLDQNNTKSLESFYPDRIDGVVLNFDGTLTLSTSTLHYMDLTRVLFTNQDYTKVLGTLSITDMPEARWGISTAKIPEQALQDGVLTMIIPTKEDESTLVYTLKLPGPFDKNNF</sequence>
<organism evidence="1 2">
    <name type="scientific">Paenibacillus vandeheii</name>
    <dbReference type="NCBI Taxonomy" id="3035917"/>
    <lineage>
        <taxon>Bacteria</taxon>
        <taxon>Bacillati</taxon>
        <taxon>Bacillota</taxon>
        <taxon>Bacilli</taxon>
        <taxon>Bacillales</taxon>
        <taxon>Paenibacillaceae</taxon>
        <taxon>Paenibacillus</taxon>
    </lineage>
</organism>
<evidence type="ECO:0000313" key="2">
    <source>
        <dbReference type="Proteomes" id="UP001174205"/>
    </source>
</evidence>
<dbReference type="EMBL" id="JAROCD010000013">
    <property type="protein sequence ID" value="MDN4604331.1"/>
    <property type="molecule type" value="Genomic_DNA"/>
</dbReference>
<protein>
    <submittedName>
        <fullName evidence="1">Uncharacterized protein</fullName>
    </submittedName>
</protein>
<comment type="caution">
    <text evidence="1">The sequence shown here is derived from an EMBL/GenBank/DDBJ whole genome shotgun (WGS) entry which is preliminary data.</text>
</comment>
<dbReference type="Proteomes" id="UP001174205">
    <property type="component" value="Unassembled WGS sequence"/>
</dbReference>
<gene>
    <name evidence="1" type="ORF">P5G61_24105</name>
</gene>
<name>A0ABT8JGU0_9BACL</name>
<reference evidence="1" key="1">
    <citation type="submission" date="2023-03" db="EMBL/GenBank/DDBJ databases">
        <title>MT1 and MT2 Draft Genomes of Novel Species.</title>
        <authorList>
            <person name="Venkateswaran K."/>
        </authorList>
    </citation>
    <scope>NUCLEOTIDE SEQUENCE</scope>
    <source>
        <strain evidence="1">F6_3S_P_1C</strain>
    </source>
</reference>
<proteinExistence type="predicted"/>
<keyword evidence="2" id="KW-1185">Reference proteome</keyword>